<sequence>MPKDKVHDKGKADIPSDRKHLKQNRRGNRRQANRDRSGGVRKRKHNSNSNTTPNPGPSPSG</sequence>
<keyword evidence="3" id="KW-1185">Reference proteome</keyword>
<organism evidence="2 3">
    <name type="scientific">Dispira parvispora</name>
    <dbReference type="NCBI Taxonomy" id="1520584"/>
    <lineage>
        <taxon>Eukaryota</taxon>
        <taxon>Fungi</taxon>
        <taxon>Fungi incertae sedis</taxon>
        <taxon>Zoopagomycota</taxon>
        <taxon>Kickxellomycotina</taxon>
        <taxon>Dimargaritomycetes</taxon>
        <taxon>Dimargaritales</taxon>
        <taxon>Dimargaritaceae</taxon>
        <taxon>Dispira</taxon>
    </lineage>
</organism>
<feature type="region of interest" description="Disordered" evidence="1">
    <location>
        <begin position="1"/>
        <end position="61"/>
    </location>
</feature>
<dbReference type="AlphaFoldDB" id="A0A9W8E3N9"/>
<name>A0A9W8E3N9_9FUNG</name>
<evidence type="ECO:0000313" key="2">
    <source>
        <dbReference type="EMBL" id="KAJ1950673.1"/>
    </source>
</evidence>
<feature type="non-terminal residue" evidence="2">
    <location>
        <position position="61"/>
    </location>
</feature>
<feature type="compositionally biased region" description="Basic and acidic residues" evidence="1">
    <location>
        <begin position="1"/>
        <end position="18"/>
    </location>
</feature>
<evidence type="ECO:0000313" key="3">
    <source>
        <dbReference type="Proteomes" id="UP001150925"/>
    </source>
</evidence>
<accession>A0A9W8E3N9</accession>
<evidence type="ECO:0000256" key="1">
    <source>
        <dbReference type="SAM" id="MobiDB-lite"/>
    </source>
</evidence>
<dbReference type="Proteomes" id="UP001150925">
    <property type="component" value="Unassembled WGS sequence"/>
</dbReference>
<protein>
    <submittedName>
        <fullName evidence="2">Uncharacterized protein</fullName>
    </submittedName>
</protein>
<feature type="compositionally biased region" description="Basic residues" evidence="1">
    <location>
        <begin position="19"/>
        <end position="31"/>
    </location>
</feature>
<proteinExistence type="predicted"/>
<reference evidence="2" key="1">
    <citation type="submission" date="2022-07" db="EMBL/GenBank/DDBJ databases">
        <title>Phylogenomic reconstructions and comparative analyses of Kickxellomycotina fungi.</title>
        <authorList>
            <person name="Reynolds N.K."/>
            <person name="Stajich J.E."/>
            <person name="Barry K."/>
            <person name="Grigoriev I.V."/>
            <person name="Crous P."/>
            <person name="Smith M.E."/>
        </authorList>
    </citation>
    <scope>NUCLEOTIDE SEQUENCE</scope>
    <source>
        <strain evidence="2">RSA 1196</strain>
    </source>
</reference>
<gene>
    <name evidence="2" type="ORF">IWQ62_006531</name>
</gene>
<comment type="caution">
    <text evidence="2">The sequence shown here is derived from an EMBL/GenBank/DDBJ whole genome shotgun (WGS) entry which is preliminary data.</text>
</comment>
<dbReference type="EMBL" id="JANBPY010003674">
    <property type="protein sequence ID" value="KAJ1950673.1"/>
    <property type="molecule type" value="Genomic_DNA"/>
</dbReference>